<feature type="signal peptide" evidence="3">
    <location>
        <begin position="1"/>
        <end position="24"/>
    </location>
</feature>
<gene>
    <name evidence="5" type="ORF">P7D78_16635</name>
</gene>
<name>A0AAW8T1H9_9ENTE</name>
<dbReference type="EMBL" id="JARPXM010000021">
    <property type="protein sequence ID" value="MDT2539762.1"/>
    <property type="molecule type" value="Genomic_DNA"/>
</dbReference>
<feature type="domain" description="Gram-positive pilin subunit D1 N-terminal" evidence="4">
    <location>
        <begin position="36"/>
        <end position="155"/>
    </location>
</feature>
<feature type="transmembrane region" description="Helical" evidence="2">
    <location>
        <begin position="214"/>
        <end position="233"/>
    </location>
</feature>
<dbReference type="Proteomes" id="UP001249240">
    <property type="component" value="Unassembled WGS sequence"/>
</dbReference>
<organism evidence="5 6">
    <name type="scientific">Enterococcus raffinosus</name>
    <dbReference type="NCBI Taxonomy" id="71452"/>
    <lineage>
        <taxon>Bacteria</taxon>
        <taxon>Bacillati</taxon>
        <taxon>Bacillota</taxon>
        <taxon>Bacilli</taxon>
        <taxon>Lactobacillales</taxon>
        <taxon>Enterococcaceae</taxon>
        <taxon>Enterococcus</taxon>
    </lineage>
</organism>
<protein>
    <submittedName>
        <fullName evidence="5">Pilin N-terminal domain-containing protein</fullName>
    </submittedName>
</protein>
<evidence type="ECO:0000313" key="6">
    <source>
        <dbReference type="Proteomes" id="UP001249240"/>
    </source>
</evidence>
<accession>A0AAW8T1H9</accession>
<reference evidence="5" key="1">
    <citation type="submission" date="2023-03" db="EMBL/GenBank/DDBJ databases">
        <authorList>
            <person name="Shen W."/>
            <person name="Cai J."/>
        </authorList>
    </citation>
    <scope>NUCLEOTIDE SEQUENCE</scope>
    <source>
        <strain evidence="5">B646-2</strain>
    </source>
</reference>
<dbReference type="GeneID" id="67040987"/>
<sequence>MGKRISFIFCLLLGICCFGMMGFAADGQEEQVELWIHTWGEDGKKVEGTDKLFFDVYDLTAWRYEHGGDEKEDKEHLLNTYATKEEMENFVKEEQLEKWNQSELGVDGSGNVSFDVPRFSNGKDAAYLILASGETGNYHMLPIVLYLPQKHPEIDEEAKRLLIYGKYQDISTPPPTTTTSTTESKEDTPSDSPRSSPLSGSDRTGKNYPSTNDLVRNFTVLGLLLVVIGLLGFKKIQKKK</sequence>
<keyword evidence="3" id="KW-0732">Signal</keyword>
<evidence type="ECO:0000313" key="5">
    <source>
        <dbReference type="EMBL" id="MDT2539762.1"/>
    </source>
</evidence>
<dbReference type="InterPro" id="IPR032364">
    <property type="entry name" value="GramPos_pilinD1_N"/>
</dbReference>
<keyword evidence="2" id="KW-0812">Transmembrane</keyword>
<evidence type="ECO:0000256" key="1">
    <source>
        <dbReference type="SAM" id="MobiDB-lite"/>
    </source>
</evidence>
<dbReference type="AlphaFoldDB" id="A0AAW8T1H9"/>
<feature type="region of interest" description="Disordered" evidence="1">
    <location>
        <begin position="169"/>
        <end position="209"/>
    </location>
</feature>
<keyword evidence="2" id="KW-1133">Transmembrane helix</keyword>
<feature type="chain" id="PRO_5043645256" evidence="3">
    <location>
        <begin position="25"/>
        <end position="240"/>
    </location>
</feature>
<proteinExistence type="predicted"/>
<dbReference type="Pfam" id="PF16555">
    <property type="entry name" value="GramPos_pilinD1"/>
    <property type="match status" value="1"/>
</dbReference>
<evidence type="ECO:0000256" key="2">
    <source>
        <dbReference type="SAM" id="Phobius"/>
    </source>
</evidence>
<evidence type="ECO:0000256" key="3">
    <source>
        <dbReference type="SAM" id="SignalP"/>
    </source>
</evidence>
<comment type="caution">
    <text evidence="5">The sequence shown here is derived from an EMBL/GenBank/DDBJ whole genome shotgun (WGS) entry which is preliminary data.</text>
</comment>
<dbReference type="RefSeq" id="WP_010745427.1">
    <property type="nucleotide sequence ID" value="NZ_BAAAXM010000062.1"/>
</dbReference>
<keyword evidence="2" id="KW-0472">Membrane</keyword>
<feature type="compositionally biased region" description="Low complexity" evidence="1">
    <location>
        <begin position="190"/>
        <end position="202"/>
    </location>
</feature>
<evidence type="ECO:0000259" key="4">
    <source>
        <dbReference type="Pfam" id="PF16555"/>
    </source>
</evidence>